<dbReference type="Gene3D" id="1.10.10.1020">
    <property type="entry name" value="RecBCD complex, subunit RecD, N-terminal domain"/>
    <property type="match status" value="1"/>
</dbReference>
<keyword evidence="3" id="KW-0227">DNA damage</keyword>
<accession>A0AAU8LYV9</accession>
<dbReference type="GO" id="GO:0006310">
    <property type="term" value="P:DNA recombination"/>
    <property type="evidence" value="ECO:0007669"/>
    <property type="project" value="InterPro"/>
</dbReference>
<sequence>MHKQLQQACVQGEIRLLDLHLGLFLEKQAFAKARPADPTHPSLLLAATLASAAVGNGHVCYPLAETPEQASLVEFVQECCPDLEQWRKDLLATTVVGLPGETSPLILDEKNRLYLYRFSCYEAFIAATLRRRAASQLDFDSQLASQVLSRLFPQSEEGGDVIDFQKMAAALALLKPLVIISGGPGTGKTHTVARILAVIQALHAQQQDKEEQAQKGRRKKLLRIALAAPTGKAAARLEESIRKAKLSLPKDLQQDIPEQAQTLHRLLGSRPGVADFRFNRDNLLYLDLLILDEASMIDVEMMVAILEALPEKTRIILLGDRHQLASVEAGSLFADLCGEGEPRWSPQLCTKLEQLTGSSMSGSRSMQETEEEADVTDTTAGHPLADSLVLLRTSYRFQDESGIGALAAAVKSGSVEQMHQILAGDPDERPDVEVVQHTGTQRAQWLEEQIRKGFLPMLQASSPEQAFTAMEEFRFLCALRKGQDGVEGINALVTQVLRRIGLIPAQKTDWYQGRPIMILRNQYEMQLFNGDTGILWRDGRGKLRAWFRRADNSLISISPARLPEHETAYAITVHKAQGSEFDQVLLLLPEEESRVLSQELLYTGITRARSKLILCASSERLAITVKRKTQRFSGLAEKLHG</sequence>
<keyword evidence="6" id="KW-0269">Exonuclease</keyword>
<dbReference type="EC" id="3.1.11.5" evidence="13"/>
<dbReference type="GO" id="GO:0006302">
    <property type="term" value="P:double-strand break repair"/>
    <property type="evidence" value="ECO:0007669"/>
    <property type="project" value="InterPro"/>
</dbReference>
<evidence type="ECO:0000313" key="13">
    <source>
        <dbReference type="EMBL" id="XCN74407.1"/>
    </source>
</evidence>
<dbReference type="KEGG" id="eaj:Q3M24_06590"/>
<dbReference type="CDD" id="cd18809">
    <property type="entry name" value="SF1_C_RecD"/>
    <property type="match status" value="1"/>
</dbReference>
<dbReference type="Pfam" id="PF13538">
    <property type="entry name" value="UvrD_C_2"/>
    <property type="match status" value="1"/>
</dbReference>
<dbReference type="SUPFAM" id="SSF52540">
    <property type="entry name" value="P-loop containing nucleoside triphosphate hydrolases"/>
    <property type="match status" value="2"/>
</dbReference>
<gene>
    <name evidence="13" type="primary">recD</name>
    <name evidence="13" type="ORF">Q3M24_06590</name>
</gene>
<feature type="region of interest" description="Disordered" evidence="11">
    <location>
        <begin position="356"/>
        <end position="378"/>
    </location>
</feature>
<feature type="domain" description="AAA+ ATPase" evidence="12">
    <location>
        <begin position="174"/>
        <end position="338"/>
    </location>
</feature>
<evidence type="ECO:0000256" key="3">
    <source>
        <dbReference type="ARBA" id="ARBA00022763"/>
    </source>
</evidence>
<dbReference type="PANTHER" id="PTHR43788:SF6">
    <property type="entry name" value="DNA HELICASE B"/>
    <property type="match status" value="1"/>
</dbReference>
<keyword evidence="10" id="KW-0413">Isomerase</keyword>
<dbReference type="InterPro" id="IPR041851">
    <property type="entry name" value="RecD_N_sf"/>
</dbReference>
<dbReference type="GO" id="GO:0009338">
    <property type="term" value="C:exodeoxyribonuclease V complex"/>
    <property type="evidence" value="ECO:0007669"/>
    <property type="project" value="InterPro"/>
</dbReference>
<proteinExistence type="inferred from homology"/>
<evidence type="ECO:0000256" key="11">
    <source>
        <dbReference type="SAM" id="MobiDB-lite"/>
    </source>
</evidence>
<keyword evidence="4 13" id="KW-0378">Hydrolase</keyword>
<dbReference type="GO" id="GO:0017116">
    <property type="term" value="F:single-stranded DNA helicase activity"/>
    <property type="evidence" value="ECO:0007669"/>
    <property type="project" value="TreeGrafter"/>
</dbReference>
<dbReference type="EMBL" id="CP159373">
    <property type="protein sequence ID" value="XCN74407.1"/>
    <property type="molecule type" value="Genomic_DNA"/>
</dbReference>
<evidence type="ECO:0000256" key="6">
    <source>
        <dbReference type="ARBA" id="ARBA00022839"/>
    </source>
</evidence>
<dbReference type="SMART" id="SM00382">
    <property type="entry name" value="AAA"/>
    <property type="match status" value="1"/>
</dbReference>
<keyword evidence="7" id="KW-0067">ATP-binding</keyword>
<evidence type="ECO:0000256" key="10">
    <source>
        <dbReference type="ARBA" id="ARBA00023235"/>
    </source>
</evidence>
<keyword evidence="8" id="KW-0238">DNA-binding</keyword>
<dbReference type="InterPro" id="IPR049550">
    <property type="entry name" value="RecD_N"/>
</dbReference>
<dbReference type="InterPro" id="IPR027417">
    <property type="entry name" value="P-loop_NTPase"/>
</dbReference>
<dbReference type="Gene3D" id="3.40.50.300">
    <property type="entry name" value="P-loop containing nucleotide triphosphate hydrolases"/>
    <property type="match status" value="3"/>
</dbReference>
<organism evidence="13">
    <name type="scientific">Candidatus Electrothrix aestuarii</name>
    <dbReference type="NCBI Taxonomy" id="3062594"/>
    <lineage>
        <taxon>Bacteria</taxon>
        <taxon>Pseudomonadati</taxon>
        <taxon>Thermodesulfobacteriota</taxon>
        <taxon>Desulfobulbia</taxon>
        <taxon>Desulfobulbales</taxon>
        <taxon>Desulfobulbaceae</taxon>
        <taxon>Candidatus Electrothrix</taxon>
    </lineage>
</organism>
<dbReference type="InterPro" id="IPR027785">
    <property type="entry name" value="UvrD-like_helicase_C"/>
</dbReference>
<dbReference type="InterPro" id="IPR050534">
    <property type="entry name" value="Coronavir_polyprotein_1ab"/>
</dbReference>
<protein>
    <submittedName>
        <fullName evidence="13">Exodeoxyribonuclease V subunit alpha</fullName>
        <ecNumber evidence="13">3.1.11.5</ecNumber>
    </submittedName>
</protein>
<name>A0AAU8LYV9_9BACT</name>
<keyword evidence="9" id="KW-0234">DNA repair</keyword>
<reference evidence="13" key="1">
    <citation type="journal article" date="2024" name="Syst. Appl. Microbiol.">
        <title>First single-strain enrichments of Electrothrix cable bacteria, description of E. aestuarii sp. nov. and E. rattekaaiensis sp. nov., and proposal of a cable bacteria taxonomy following the rules of the SeqCode.</title>
        <authorList>
            <person name="Plum-Jensen L.E."/>
            <person name="Schramm A."/>
            <person name="Marshall I.P.G."/>
        </authorList>
    </citation>
    <scope>NUCLEOTIDE SEQUENCE</scope>
    <source>
        <strain evidence="13">Rat1</strain>
    </source>
</reference>
<evidence type="ECO:0000256" key="7">
    <source>
        <dbReference type="ARBA" id="ARBA00022840"/>
    </source>
</evidence>
<reference evidence="13" key="2">
    <citation type="submission" date="2024-06" db="EMBL/GenBank/DDBJ databases">
        <authorList>
            <person name="Plum-Jensen L.E."/>
            <person name="Schramm A."/>
            <person name="Marshall I.P.G."/>
        </authorList>
    </citation>
    <scope>NUCLEOTIDE SEQUENCE</scope>
    <source>
        <strain evidence="13">Rat1</strain>
    </source>
</reference>
<dbReference type="Pfam" id="PF13245">
    <property type="entry name" value="AAA_19"/>
    <property type="match status" value="1"/>
</dbReference>
<evidence type="ECO:0000256" key="4">
    <source>
        <dbReference type="ARBA" id="ARBA00022801"/>
    </source>
</evidence>
<feature type="compositionally biased region" description="Polar residues" evidence="11">
    <location>
        <begin position="356"/>
        <end position="366"/>
    </location>
</feature>
<dbReference type="AlphaFoldDB" id="A0AAU8LYV9"/>
<dbReference type="NCBIfam" id="TIGR01447">
    <property type="entry name" value="recD"/>
    <property type="match status" value="1"/>
</dbReference>
<keyword evidence="2" id="KW-0547">Nucleotide-binding</keyword>
<evidence type="ECO:0000256" key="5">
    <source>
        <dbReference type="ARBA" id="ARBA00022806"/>
    </source>
</evidence>
<dbReference type="PANTHER" id="PTHR43788">
    <property type="entry name" value="DNA2/NAM7 HELICASE FAMILY MEMBER"/>
    <property type="match status" value="1"/>
</dbReference>
<evidence type="ECO:0000256" key="9">
    <source>
        <dbReference type="ARBA" id="ARBA00023204"/>
    </source>
</evidence>
<evidence type="ECO:0000256" key="1">
    <source>
        <dbReference type="ARBA" id="ARBA00022722"/>
    </source>
</evidence>
<dbReference type="GO" id="GO:0008854">
    <property type="term" value="F:exodeoxyribonuclease V activity"/>
    <property type="evidence" value="ECO:0007669"/>
    <property type="project" value="UniProtKB-EC"/>
</dbReference>
<dbReference type="Pfam" id="PF21185">
    <property type="entry name" value="RecD_N"/>
    <property type="match status" value="1"/>
</dbReference>
<keyword evidence="5" id="KW-0347">Helicase</keyword>
<dbReference type="CDD" id="cd17933">
    <property type="entry name" value="DEXSc_RecD-like"/>
    <property type="match status" value="1"/>
</dbReference>
<dbReference type="GO" id="GO:0005524">
    <property type="term" value="F:ATP binding"/>
    <property type="evidence" value="ECO:0007669"/>
    <property type="project" value="UniProtKB-KW"/>
</dbReference>
<evidence type="ECO:0000256" key="2">
    <source>
        <dbReference type="ARBA" id="ARBA00022741"/>
    </source>
</evidence>
<dbReference type="GO" id="GO:0003677">
    <property type="term" value="F:DNA binding"/>
    <property type="evidence" value="ECO:0007669"/>
    <property type="project" value="UniProtKB-KW"/>
</dbReference>
<evidence type="ECO:0000256" key="8">
    <source>
        <dbReference type="ARBA" id="ARBA00023125"/>
    </source>
</evidence>
<keyword evidence="1" id="KW-0540">Nuclease</keyword>
<evidence type="ECO:0000259" key="12">
    <source>
        <dbReference type="SMART" id="SM00382"/>
    </source>
</evidence>
<dbReference type="InterPro" id="IPR003593">
    <property type="entry name" value="AAA+_ATPase"/>
</dbReference>
<dbReference type="InterPro" id="IPR006344">
    <property type="entry name" value="RecD"/>
</dbReference>
<dbReference type="HAMAP" id="MF_01487">
    <property type="entry name" value="RecD"/>
    <property type="match status" value="1"/>
</dbReference>